<dbReference type="PROSITE" id="PS50181">
    <property type="entry name" value="FBOX"/>
    <property type="match status" value="1"/>
</dbReference>
<name>A0AAD5Z6B8_9POAL</name>
<dbReference type="InterPro" id="IPR053781">
    <property type="entry name" value="F-box_AtFBL13-like"/>
</dbReference>
<protein>
    <recommendedName>
        <fullName evidence="1">F-box domain-containing protein</fullName>
    </recommendedName>
</protein>
<dbReference type="Gene3D" id="3.80.10.10">
    <property type="entry name" value="Ribonuclease Inhibitor"/>
    <property type="match status" value="1"/>
</dbReference>
<organism evidence="2 3">
    <name type="scientific">Rhynchospora tenuis</name>
    <dbReference type="NCBI Taxonomy" id="198213"/>
    <lineage>
        <taxon>Eukaryota</taxon>
        <taxon>Viridiplantae</taxon>
        <taxon>Streptophyta</taxon>
        <taxon>Embryophyta</taxon>
        <taxon>Tracheophyta</taxon>
        <taxon>Spermatophyta</taxon>
        <taxon>Magnoliopsida</taxon>
        <taxon>Liliopsida</taxon>
        <taxon>Poales</taxon>
        <taxon>Cyperaceae</taxon>
        <taxon>Cyperoideae</taxon>
        <taxon>Rhynchosporeae</taxon>
        <taxon>Rhynchospora</taxon>
    </lineage>
</organism>
<dbReference type="InterPro" id="IPR001810">
    <property type="entry name" value="F-box_dom"/>
</dbReference>
<accession>A0AAD5Z6B8</accession>
<dbReference type="SUPFAM" id="SSF52047">
    <property type="entry name" value="RNI-like"/>
    <property type="match status" value="1"/>
</dbReference>
<dbReference type="InterPro" id="IPR036047">
    <property type="entry name" value="F-box-like_dom_sf"/>
</dbReference>
<reference evidence="2 3" key="1">
    <citation type="journal article" date="2022" name="Cell">
        <title>Repeat-based holocentromeres influence genome architecture and karyotype evolution.</title>
        <authorList>
            <person name="Hofstatter P.G."/>
            <person name="Thangavel G."/>
            <person name="Lux T."/>
            <person name="Neumann P."/>
            <person name="Vondrak T."/>
            <person name="Novak P."/>
            <person name="Zhang M."/>
            <person name="Costa L."/>
            <person name="Castellani M."/>
            <person name="Scott A."/>
            <person name="Toegelov H."/>
            <person name="Fuchs J."/>
            <person name="Mata-Sucre Y."/>
            <person name="Dias Y."/>
            <person name="Vanzela A.L.L."/>
            <person name="Huettel B."/>
            <person name="Almeida C.C.S."/>
            <person name="Simkova H."/>
            <person name="Souza G."/>
            <person name="Pedrosa-Harand A."/>
            <person name="Macas J."/>
            <person name="Mayer K.F.X."/>
            <person name="Houben A."/>
            <person name="Marques A."/>
        </authorList>
    </citation>
    <scope>NUCLEOTIDE SEQUENCE [LARGE SCALE GENOMIC DNA]</scope>
    <source>
        <strain evidence="2">RhyTen1mFocal</strain>
    </source>
</reference>
<keyword evidence="3" id="KW-1185">Reference proteome</keyword>
<dbReference type="SUPFAM" id="SSF81383">
    <property type="entry name" value="F-box domain"/>
    <property type="match status" value="1"/>
</dbReference>
<feature type="domain" description="F-box" evidence="1">
    <location>
        <begin position="3"/>
        <end position="39"/>
    </location>
</feature>
<dbReference type="InterPro" id="IPR053197">
    <property type="entry name" value="F-box_SCFL_complex_component"/>
</dbReference>
<sequence>MEPDRLSGLPDFLLIKILSSLKAREVAQTCILSKRWRHLWASVPCLHFDHAEFSSKLSAESCERFKKFVSSFLLSFDETYNLDLFHLTCHGHTYFYDDITEAVGMWITQAVKYKPKTLKLEFSYCMYLTLPGSLFISDSLQELYLSLKHWLDVTPEVVYLPNLKRLNVCFVYIGEKYIKKILNGCPMLESLSVESSWLVTKDVSFGNMKRLSMTNCRELDVLSSCVNVEVLQIWSSSNLMDLLKVTIQNPMIFYKLKRLDLGTCCMNCAFGTLSSLLERTPKLETLILWHKCCYEVKVRGRCEENESQNSREKIEWYYCKCLKEVQIMSEKDGKSDTAPQLVERVKQCTKGLLEVRVVISYSSKELV</sequence>
<dbReference type="InterPro" id="IPR055411">
    <property type="entry name" value="LRR_FXL15/At3g58940/PEG3-like"/>
</dbReference>
<dbReference type="Proteomes" id="UP001210211">
    <property type="component" value="Unassembled WGS sequence"/>
</dbReference>
<evidence type="ECO:0000259" key="1">
    <source>
        <dbReference type="PROSITE" id="PS50181"/>
    </source>
</evidence>
<evidence type="ECO:0000313" key="2">
    <source>
        <dbReference type="EMBL" id="KAJ3687688.1"/>
    </source>
</evidence>
<dbReference type="AlphaFoldDB" id="A0AAD5Z6B8"/>
<dbReference type="Gene3D" id="1.20.1280.50">
    <property type="match status" value="1"/>
</dbReference>
<gene>
    <name evidence="2" type="ORF">LUZ61_016852</name>
</gene>
<dbReference type="EMBL" id="JAMRDG010000002">
    <property type="protein sequence ID" value="KAJ3687688.1"/>
    <property type="molecule type" value="Genomic_DNA"/>
</dbReference>
<dbReference type="Pfam" id="PF24758">
    <property type="entry name" value="LRR_At5g56370"/>
    <property type="match status" value="1"/>
</dbReference>
<dbReference type="Pfam" id="PF00646">
    <property type="entry name" value="F-box"/>
    <property type="match status" value="1"/>
</dbReference>
<evidence type="ECO:0000313" key="3">
    <source>
        <dbReference type="Proteomes" id="UP001210211"/>
    </source>
</evidence>
<proteinExistence type="predicted"/>
<dbReference type="PANTHER" id="PTHR34223:SF91">
    <property type="entry name" value="F-BOX DOMAIN-CONTAINING PROTEIN"/>
    <property type="match status" value="1"/>
</dbReference>
<dbReference type="CDD" id="cd22160">
    <property type="entry name" value="F-box_AtFBL13-like"/>
    <property type="match status" value="1"/>
</dbReference>
<dbReference type="InterPro" id="IPR032675">
    <property type="entry name" value="LRR_dom_sf"/>
</dbReference>
<dbReference type="PANTHER" id="PTHR34223">
    <property type="entry name" value="OS11G0201299 PROTEIN"/>
    <property type="match status" value="1"/>
</dbReference>
<comment type="caution">
    <text evidence="2">The sequence shown here is derived from an EMBL/GenBank/DDBJ whole genome shotgun (WGS) entry which is preliminary data.</text>
</comment>